<dbReference type="PROSITE" id="PS50222">
    <property type="entry name" value="EF_HAND_2"/>
    <property type="match status" value="1"/>
</dbReference>
<feature type="region of interest" description="Disordered" evidence="1">
    <location>
        <begin position="1"/>
        <end position="40"/>
    </location>
</feature>
<dbReference type="PANTHER" id="PTHR18841">
    <property type="entry name" value="VITELLINE MEMBRANE OUTER LAYER PROTEIN I-RELATED"/>
    <property type="match status" value="1"/>
</dbReference>
<dbReference type="InterPro" id="IPR036706">
    <property type="entry name" value="VOMI_sf"/>
</dbReference>
<dbReference type="EMBL" id="LSYV01000025">
    <property type="protein sequence ID" value="KXZ48984.1"/>
    <property type="molecule type" value="Genomic_DNA"/>
</dbReference>
<sequence length="974" mass="104546">MSNTGVDPAGVNVEERKSNNGGRVKVGLSTSPSTKPDAPTTIRTQSIMRQVGGRGSIRRANEIQKVLSELDRDHDGTIDVAELIDMVEGIVKSRRERRYMWFVIIALFVFAACTIGTIIGLTYAVVDALKDTEVNGSVMYVKGSVTDVVKVGSADFAVVNNVMVPRSAAEAATPTNITNPTSVMQTAAFAGIRQPLSSRLPVETLFELKFLHIKGVGEVELGVNVNGVARVPLAGSVYGTVVRMITAAGTITLDGTVLTFSSQVADIFEEAGFRVSGSRRALVGQYYVFGFFNAIADLTPFGLPSGQAKPALPDTDYIMNIQVYQPCMPPGAPEDQCTYAVPPAVIDLTGRRLLAAEAGSSAVARRSAQDADELRADIPGVVTDASGTRWMAHNETVVSWKGKVRTESYFVPYPGYRMVELNDGTSDAVQIWQEAYEDTAPLAVLGYMFCRSSDLPAGAKGMRLSNYVLNFTYEGVDELRPQFYARHFVLTAKQPSTDELLTVDYWDTTDTDNFPVRFDVKSSLLGTVRMDVTSFEKLSASSAEVSAMRWSKPTTCPVETTIPKMTSPFTMRTGAVFAGSALHRRNALEQYDDARRVLQSSSCASGKVIDLYSGSFGPCSAKLSATNYIFLNGSLTCSGSLSVLDLSGSMTGNLCEMKADGCIQLDIRVPSNWLTNLIRLTDFTPFKACAVYDPNAKFFTIQGTAQANLGIAKADADFILRVSACCIWIETASDGRAARVVTIDGYLYNIFKGGWYHAGSWDVLAQTYLRGSADELSKELSVNASNINSWITVGEGFAGAWMDQKLCATYEYSSGSPAKITYGAAITSYQLRMDSETGSGDKTALNGVKLGCSGGATLTPTEGLTGTWTATAACPDNGKFNAARMRIEAKKTGADNTAANSLAFKCESSGAEVVASEGYAGDYTEWATCPSGTYICGLQVRYQGNQFSGDDTAINGAKIACCNPVTTPSSSVRR</sequence>
<feature type="domain" description="EF-hand" evidence="3">
    <location>
        <begin position="58"/>
        <end position="93"/>
    </location>
</feature>
<organism evidence="4 5">
    <name type="scientific">Gonium pectorale</name>
    <name type="common">Green alga</name>
    <dbReference type="NCBI Taxonomy" id="33097"/>
    <lineage>
        <taxon>Eukaryota</taxon>
        <taxon>Viridiplantae</taxon>
        <taxon>Chlorophyta</taxon>
        <taxon>core chlorophytes</taxon>
        <taxon>Chlorophyceae</taxon>
        <taxon>CS clade</taxon>
        <taxon>Chlamydomonadales</taxon>
        <taxon>Volvocaceae</taxon>
        <taxon>Gonium</taxon>
    </lineage>
</organism>
<proteinExistence type="predicted"/>
<dbReference type="InterPro" id="IPR002048">
    <property type="entry name" value="EF_hand_dom"/>
</dbReference>
<dbReference type="Pfam" id="PF03762">
    <property type="entry name" value="VOMI"/>
    <property type="match status" value="1"/>
</dbReference>
<dbReference type="STRING" id="33097.A0A150GGP4"/>
<name>A0A150GGP4_GONPE</name>
<keyword evidence="2" id="KW-0812">Transmembrane</keyword>
<dbReference type="Proteomes" id="UP000075714">
    <property type="component" value="Unassembled WGS sequence"/>
</dbReference>
<accession>A0A150GGP4</accession>
<evidence type="ECO:0000259" key="3">
    <source>
        <dbReference type="PROSITE" id="PS50222"/>
    </source>
</evidence>
<dbReference type="InterPro" id="IPR018247">
    <property type="entry name" value="EF_Hand_1_Ca_BS"/>
</dbReference>
<evidence type="ECO:0000256" key="1">
    <source>
        <dbReference type="SAM" id="MobiDB-lite"/>
    </source>
</evidence>
<keyword evidence="2" id="KW-1133">Transmembrane helix</keyword>
<protein>
    <recommendedName>
        <fullName evidence="3">EF-hand domain-containing protein</fullName>
    </recommendedName>
</protein>
<dbReference type="SUPFAM" id="SSF51092">
    <property type="entry name" value="Vitelline membrane outer protein-I (VMO-I)"/>
    <property type="match status" value="1"/>
</dbReference>
<dbReference type="OrthoDB" id="6344411at2759"/>
<dbReference type="Gene3D" id="1.10.238.10">
    <property type="entry name" value="EF-hand"/>
    <property type="match status" value="1"/>
</dbReference>
<keyword evidence="2" id="KW-0472">Membrane</keyword>
<gene>
    <name evidence="4" type="ORF">GPECTOR_24g274</name>
</gene>
<dbReference type="InterPro" id="IPR005515">
    <property type="entry name" value="VOMI"/>
</dbReference>
<dbReference type="SMART" id="SM00054">
    <property type="entry name" value="EFh"/>
    <property type="match status" value="1"/>
</dbReference>
<feature type="transmembrane region" description="Helical" evidence="2">
    <location>
        <begin position="99"/>
        <end position="126"/>
    </location>
</feature>
<evidence type="ECO:0000313" key="4">
    <source>
        <dbReference type="EMBL" id="KXZ48984.1"/>
    </source>
</evidence>
<keyword evidence="5" id="KW-1185">Reference proteome</keyword>
<dbReference type="GO" id="GO:0005509">
    <property type="term" value="F:calcium ion binding"/>
    <property type="evidence" value="ECO:0007669"/>
    <property type="project" value="InterPro"/>
</dbReference>
<reference evidence="5" key="1">
    <citation type="journal article" date="2016" name="Nat. Commun.">
        <title>The Gonium pectorale genome demonstrates co-option of cell cycle regulation during the evolution of multicellularity.</title>
        <authorList>
            <person name="Hanschen E.R."/>
            <person name="Marriage T.N."/>
            <person name="Ferris P.J."/>
            <person name="Hamaji T."/>
            <person name="Toyoda A."/>
            <person name="Fujiyama A."/>
            <person name="Neme R."/>
            <person name="Noguchi H."/>
            <person name="Minakuchi Y."/>
            <person name="Suzuki M."/>
            <person name="Kawai-Toyooka H."/>
            <person name="Smith D.R."/>
            <person name="Sparks H."/>
            <person name="Anderson J."/>
            <person name="Bakaric R."/>
            <person name="Luria V."/>
            <person name="Karger A."/>
            <person name="Kirschner M.W."/>
            <person name="Durand P.M."/>
            <person name="Michod R.E."/>
            <person name="Nozaki H."/>
            <person name="Olson B.J."/>
        </authorList>
    </citation>
    <scope>NUCLEOTIDE SEQUENCE [LARGE SCALE GENOMIC DNA]</scope>
    <source>
        <strain evidence="5">NIES-2863</strain>
    </source>
</reference>
<comment type="caution">
    <text evidence="4">The sequence shown here is derived from an EMBL/GenBank/DDBJ whole genome shotgun (WGS) entry which is preliminary data.</text>
</comment>
<dbReference type="AlphaFoldDB" id="A0A150GGP4"/>
<dbReference type="PROSITE" id="PS00018">
    <property type="entry name" value="EF_HAND_1"/>
    <property type="match status" value="1"/>
</dbReference>
<evidence type="ECO:0000313" key="5">
    <source>
        <dbReference type="Proteomes" id="UP000075714"/>
    </source>
</evidence>
<dbReference type="PANTHER" id="PTHR18841:SF0">
    <property type="entry name" value="VITELLINE MEMBRANE OUTER LAYER 1 HOMOLOG A-RELATED"/>
    <property type="match status" value="1"/>
</dbReference>
<dbReference type="Gene3D" id="2.100.10.20">
    <property type="entry name" value="Vitelline membrane outer layer protein I (VOMI)"/>
    <property type="match status" value="1"/>
</dbReference>
<evidence type="ECO:0000256" key="2">
    <source>
        <dbReference type="SAM" id="Phobius"/>
    </source>
</evidence>
<dbReference type="GO" id="GO:0005615">
    <property type="term" value="C:extracellular space"/>
    <property type="evidence" value="ECO:0007669"/>
    <property type="project" value="TreeGrafter"/>
</dbReference>